<dbReference type="RefSeq" id="XP_033166719.1">
    <property type="nucleotide sequence ID" value="XM_033310828.1"/>
</dbReference>
<organism evidence="1 2">
    <name type="scientific">Drosophila mauritiana</name>
    <name type="common">Fruit fly</name>
    <dbReference type="NCBI Taxonomy" id="7226"/>
    <lineage>
        <taxon>Eukaryota</taxon>
        <taxon>Metazoa</taxon>
        <taxon>Ecdysozoa</taxon>
        <taxon>Arthropoda</taxon>
        <taxon>Hexapoda</taxon>
        <taxon>Insecta</taxon>
        <taxon>Pterygota</taxon>
        <taxon>Neoptera</taxon>
        <taxon>Endopterygota</taxon>
        <taxon>Diptera</taxon>
        <taxon>Brachycera</taxon>
        <taxon>Muscomorpha</taxon>
        <taxon>Ephydroidea</taxon>
        <taxon>Drosophilidae</taxon>
        <taxon>Drosophila</taxon>
        <taxon>Sophophora</taxon>
    </lineage>
</organism>
<gene>
    <name evidence="2" type="primary">LOC117145246</name>
</gene>
<evidence type="ECO:0000313" key="1">
    <source>
        <dbReference type="Proteomes" id="UP000515162"/>
    </source>
</evidence>
<dbReference type="Proteomes" id="UP000515162">
    <property type="component" value="Chromosome 3R"/>
</dbReference>
<protein>
    <submittedName>
        <fullName evidence="2">Uncharacterized protein LOC117145246</fullName>
    </submittedName>
</protein>
<sequence>MFGNCKLAATFRPLGRLRWLMEGSWSGYQGVALSAKRSLIGLHYKHYWKLFVRILDTIKLNCTQCGQGELVENGTSGRKLRVLAAFSHCRPIEIMTIPAME</sequence>
<reference evidence="2" key="1">
    <citation type="submission" date="2025-08" db="UniProtKB">
        <authorList>
            <consortium name="RefSeq"/>
        </authorList>
    </citation>
    <scope>IDENTIFICATION</scope>
    <source>
        <strain evidence="2">Mau12</strain>
        <tissue evidence="2">Whole Body</tissue>
    </source>
</reference>
<dbReference type="AlphaFoldDB" id="A0A6P8KS11"/>
<name>A0A6P8KS11_DROMA</name>
<dbReference type="GeneID" id="117145246"/>
<evidence type="ECO:0000313" key="2">
    <source>
        <dbReference type="RefSeq" id="XP_033166719.1"/>
    </source>
</evidence>
<keyword evidence="1" id="KW-1185">Reference proteome</keyword>
<accession>A0A6P8KS11</accession>
<proteinExistence type="predicted"/>